<gene>
    <name evidence="2" type="ORF">SUGI_1226040</name>
</gene>
<sequence>MRPNYRKLRPPPRRPIQTLYSGGGPRPIERQRSEQLGAVASVASRLALLSIGPRARSTGRAGKGPDKCLLLHIRSVRQGSDSFLTRDGGLSSTPPQCSFVHACVLRNNRGDKTYSFVSIWTKHHLRKHEDGFD</sequence>
<dbReference type="AlphaFoldDB" id="A0AAD3NPS1"/>
<organism evidence="2 3">
    <name type="scientific">Cryptomeria japonica</name>
    <name type="common">Japanese cedar</name>
    <name type="synonym">Cupressus japonica</name>
    <dbReference type="NCBI Taxonomy" id="3369"/>
    <lineage>
        <taxon>Eukaryota</taxon>
        <taxon>Viridiplantae</taxon>
        <taxon>Streptophyta</taxon>
        <taxon>Embryophyta</taxon>
        <taxon>Tracheophyta</taxon>
        <taxon>Spermatophyta</taxon>
        <taxon>Pinopsida</taxon>
        <taxon>Pinidae</taxon>
        <taxon>Conifers II</taxon>
        <taxon>Cupressales</taxon>
        <taxon>Cupressaceae</taxon>
        <taxon>Cryptomeria</taxon>
    </lineage>
</organism>
<accession>A0AAD3NPS1</accession>
<evidence type="ECO:0000256" key="1">
    <source>
        <dbReference type="SAM" id="MobiDB-lite"/>
    </source>
</evidence>
<proteinExistence type="predicted"/>
<evidence type="ECO:0000313" key="3">
    <source>
        <dbReference type="Proteomes" id="UP001234787"/>
    </source>
</evidence>
<reference evidence="2" key="1">
    <citation type="submission" date="2022-12" db="EMBL/GenBank/DDBJ databases">
        <title>Chromosome-Level Genome Assembly of Japanese Cedar (Cryptomeriajaponica D. Don).</title>
        <authorList>
            <person name="Fujino T."/>
            <person name="Yamaguchi K."/>
            <person name="Yokoyama T."/>
            <person name="Hamanaka T."/>
            <person name="Harazono Y."/>
            <person name="Kamada H."/>
            <person name="Kobayashi W."/>
            <person name="Ujino-Ihara T."/>
            <person name="Uchiyama K."/>
            <person name="Matsumoto A."/>
            <person name="Izuno A."/>
            <person name="Tsumura Y."/>
            <person name="Toyoda A."/>
            <person name="Shigenobu S."/>
            <person name="Moriguchi Y."/>
            <person name="Ueno S."/>
            <person name="Kasahara M."/>
        </authorList>
    </citation>
    <scope>NUCLEOTIDE SEQUENCE</scope>
</reference>
<dbReference type="EMBL" id="BSEH01000022">
    <property type="protein sequence ID" value="GLJ56492.1"/>
    <property type="molecule type" value="Genomic_DNA"/>
</dbReference>
<evidence type="ECO:0000313" key="2">
    <source>
        <dbReference type="EMBL" id="GLJ56492.1"/>
    </source>
</evidence>
<comment type="caution">
    <text evidence="2">The sequence shown here is derived from an EMBL/GenBank/DDBJ whole genome shotgun (WGS) entry which is preliminary data.</text>
</comment>
<feature type="compositionally biased region" description="Basic residues" evidence="1">
    <location>
        <begin position="1"/>
        <end position="12"/>
    </location>
</feature>
<dbReference type="Proteomes" id="UP001234787">
    <property type="component" value="Unassembled WGS sequence"/>
</dbReference>
<feature type="region of interest" description="Disordered" evidence="1">
    <location>
        <begin position="1"/>
        <end position="29"/>
    </location>
</feature>
<name>A0AAD3NPS1_CRYJA</name>
<protein>
    <submittedName>
        <fullName evidence="2">Uncharacterized protein</fullName>
    </submittedName>
</protein>
<keyword evidence="3" id="KW-1185">Reference proteome</keyword>